<dbReference type="AlphaFoldDB" id="A0A1Z4KJE8"/>
<protein>
    <submittedName>
        <fullName evidence="1">Uncharacterized protein</fullName>
    </submittedName>
</protein>
<proteinExistence type="predicted"/>
<dbReference type="EMBL" id="AP018216">
    <property type="protein sequence ID" value="BAY69067.1"/>
    <property type="molecule type" value="Genomic_DNA"/>
</dbReference>
<evidence type="ECO:0000313" key="2">
    <source>
        <dbReference type="Proteomes" id="UP000217507"/>
    </source>
</evidence>
<name>A0A1Z4KJE8_ANAVA</name>
<evidence type="ECO:0000313" key="1">
    <source>
        <dbReference type="EMBL" id="BAY69067.1"/>
    </source>
</evidence>
<organism evidence="1 2">
    <name type="scientific">Trichormus variabilis NIES-23</name>
    <dbReference type="NCBI Taxonomy" id="1973479"/>
    <lineage>
        <taxon>Bacteria</taxon>
        <taxon>Bacillati</taxon>
        <taxon>Cyanobacteriota</taxon>
        <taxon>Cyanophyceae</taxon>
        <taxon>Nostocales</taxon>
        <taxon>Nostocaceae</taxon>
        <taxon>Trichormus</taxon>
    </lineage>
</organism>
<gene>
    <name evidence="1" type="ORF">NIES23_18580</name>
</gene>
<dbReference type="Proteomes" id="UP000217507">
    <property type="component" value="Chromosome"/>
</dbReference>
<accession>A0A1Z4KJE8</accession>
<sequence>MSKFQPKGEAMATKIYEQLSAVDAEIILERLPERIRDALIARATEIEYPIEAVIEMAIASFLDTEALGFVDCKPGRGI</sequence>
<reference evidence="1 2" key="1">
    <citation type="submission" date="2017-06" db="EMBL/GenBank/DDBJ databases">
        <title>Genome sequencing of cyanobaciteial culture collection at National Institute for Environmental Studies (NIES).</title>
        <authorList>
            <person name="Hirose Y."/>
            <person name="Shimura Y."/>
            <person name="Fujisawa T."/>
            <person name="Nakamura Y."/>
            <person name="Kawachi M."/>
        </authorList>
    </citation>
    <scope>NUCLEOTIDE SEQUENCE [LARGE SCALE GENOMIC DNA]</scope>
    <source>
        <strain evidence="1 2">NIES-23</strain>
    </source>
</reference>